<dbReference type="InterPro" id="IPR000873">
    <property type="entry name" value="AMP-dep_synth/lig_dom"/>
</dbReference>
<sequence length="412" mass="44259">MSDHFDDRETRDPAAREAHLFERLRVQLRHAIDTSPHYAGSLAGIDPDAISDRATLAALPVLYKSDLIEMQEARPPFGGLTPRGAGGFRRLFLSPGPIVEPEAEHEHWRMARALYAAGFRRGDIVANCFAYHLTPAGFMFDHAAAAIGCAVFPGGVGNTETQVEAFAKLGVGGYVGTPDFLRIILEKADAAGVALGSVTRALVSGGPLFPNLRQWYAERGIAVRQCYGTAELGLIAYEAAGPGDGMVIDEDALVEIVRPGTGDPVPNGEVGEVVVTTFNAAYPLIRFSTGDLSAVMTGQSPCGRTNRRLKGWMGRADQTTKVRGMFVHPRQVANIVRRFPQIARARLEVGEDGGRDTLLLHIESSERGEAFAETVAEAVRAECRVRGEVAFAEAGALPNDGKVIDDKRALGV</sequence>
<dbReference type="HOGENOM" id="CLU_035301_1_3_5"/>
<gene>
    <name evidence="2" type="ORF">SI859A1_02039</name>
</gene>
<dbReference type="InterPro" id="IPR042099">
    <property type="entry name" value="ANL_N_sf"/>
</dbReference>
<comment type="caution">
    <text evidence="2">The sequence shown here is derived from an EMBL/GenBank/DDBJ whole genome shotgun (WGS) entry which is preliminary data.</text>
</comment>
<dbReference type="Pfam" id="PF00501">
    <property type="entry name" value="AMP-binding"/>
    <property type="match status" value="1"/>
</dbReference>
<dbReference type="InterPro" id="IPR045851">
    <property type="entry name" value="AMP-bd_C_sf"/>
</dbReference>
<dbReference type="PANTHER" id="PTHR43845:SF1">
    <property type="entry name" value="BLR5969 PROTEIN"/>
    <property type="match status" value="1"/>
</dbReference>
<dbReference type="EMBL" id="AAPJ01000001">
    <property type="protein sequence ID" value="EAS51225.1"/>
    <property type="molecule type" value="Genomic_DNA"/>
</dbReference>
<dbReference type="OrthoDB" id="580775at2"/>
<accession>Q1YN06</accession>
<dbReference type="Gene3D" id="3.40.50.12780">
    <property type="entry name" value="N-terminal domain of ligase-like"/>
    <property type="match status" value="1"/>
</dbReference>
<keyword evidence="3" id="KW-1185">Reference proteome</keyword>
<dbReference type="PANTHER" id="PTHR43845">
    <property type="entry name" value="BLR5969 PROTEIN"/>
    <property type="match status" value="1"/>
</dbReference>
<evidence type="ECO:0000259" key="1">
    <source>
        <dbReference type="Pfam" id="PF00501"/>
    </source>
</evidence>
<feature type="domain" description="AMP-dependent synthetase/ligase" evidence="1">
    <location>
        <begin position="148"/>
        <end position="276"/>
    </location>
</feature>
<name>Q1YN06_AURMS</name>
<dbReference type="Proteomes" id="UP000000321">
    <property type="component" value="Unassembled WGS sequence"/>
</dbReference>
<protein>
    <submittedName>
        <fullName evidence="2">Putative phenylacetate-coenzyme A ligase</fullName>
    </submittedName>
</protein>
<dbReference type="Gene3D" id="3.30.300.30">
    <property type="match status" value="1"/>
</dbReference>
<dbReference type="RefSeq" id="WP_009209867.1">
    <property type="nucleotide sequence ID" value="NZ_BBWP01000021.1"/>
</dbReference>
<dbReference type="SUPFAM" id="SSF56801">
    <property type="entry name" value="Acetyl-CoA synthetase-like"/>
    <property type="match status" value="1"/>
</dbReference>
<dbReference type="AlphaFoldDB" id="Q1YN06"/>
<dbReference type="BioCyc" id="AURANTIMONAS:SI859A1_02039-MONOMER"/>
<dbReference type="GO" id="GO:0016874">
    <property type="term" value="F:ligase activity"/>
    <property type="evidence" value="ECO:0007669"/>
    <property type="project" value="UniProtKB-KW"/>
</dbReference>
<reference evidence="2 3" key="1">
    <citation type="journal article" date="2008" name="Appl. Environ. Microbiol.">
        <title>Genomic insights into Mn(II) oxidation by the marine alphaproteobacterium Aurantimonas sp. strain SI85-9A1.</title>
        <authorList>
            <person name="Dick G.J."/>
            <person name="Podell S."/>
            <person name="Johnson H.A."/>
            <person name="Rivera-Espinoza Y."/>
            <person name="Bernier-Latmani R."/>
            <person name="McCarthy J.K."/>
            <person name="Torpey J.W."/>
            <person name="Clement B.G."/>
            <person name="Gaasterland T."/>
            <person name="Tebo B.M."/>
        </authorList>
    </citation>
    <scope>NUCLEOTIDE SEQUENCE [LARGE SCALE GENOMIC DNA]</scope>
    <source>
        <strain evidence="2 3">SI85-9A1</strain>
    </source>
</reference>
<evidence type="ECO:0000313" key="3">
    <source>
        <dbReference type="Proteomes" id="UP000000321"/>
    </source>
</evidence>
<evidence type="ECO:0000313" key="2">
    <source>
        <dbReference type="EMBL" id="EAS51225.1"/>
    </source>
</evidence>
<keyword evidence="2" id="KW-0436">Ligase</keyword>
<proteinExistence type="predicted"/>
<organism evidence="2 3">
    <name type="scientific">Aurantimonas manganoxydans (strain ATCC BAA-1229 / DSM 21871 / SI85-9A1)</name>
    <dbReference type="NCBI Taxonomy" id="287752"/>
    <lineage>
        <taxon>Bacteria</taxon>
        <taxon>Pseudomonadati</taxon>
        <taxon>Pseudomonadota</taxon>
        <taxon>Alphaproteobacteria</taxon>
        <taxon>Hyphomicrobiales</taxon>
        <taxon>Aurantimonadaceae</taxon>
        <taxon>Aurantimonas</taxon>
    </lineage>
</organism>